<keyword evidence="5" id="KW-1185">Reference proteome</keyword>
<dbReference type="Gene3D" id="1.10.287.110">
    <property type="entry name" value="DnaJ domain"/>
    <property type="match status" value="1"/>
</dbReference>
<dbReference type="CDD" id="cd06257">
    <property type="entry name" value="DnaJ"/>
    <property type="match status" value="1"/>
</dbReference>
<feature type="domain" description="J" evidence="3">
    <location>
        <begin position="3"/>
        <end position="69"/>
    </location>
</feature>
<protein>
    <recommendedName>
        <fullName evidence="3">J domain-containing protein</fullName>
    </recommendedName>
</protein>
<evidence type="ECO:0000313" key="5">
    <source>
        <dbReference type="Proteomes" id="UP000017836"/>
    </source>
</evidence>
<evidence type="ECO:0000256" key="1">
    <source>
        <dbReference type="ARBA" id="ARBA00023186"/>
    </source>
</evidence>
<dbReference type="OrthoDB" id="550424at2759"/>
<evidence type="ECO:0000259" key="3">
    <source>
        <dbReference type="PROSITE" id="PS50076"/>
    </source>
</evidence>
<dbReference type="PROSITE" id="PS00636">
    <property type="entry name" value="DNAJ_1"/>
    <property type="match status" value="1"/>
</dbReference>
<dbReference type="InterPro" id="IPR051339">
    <property type="entry name" value="DnaJ_subfamily_B"/>
</dbReference>
<dbReference type="SUPFAM" id="SSF46565">
    <property type="entry name" value="Chaperone J-domain"/>
    <property type="match status" value="1"/>
</dbReference>
<dbReference type="Proteomes" id="UP000017836">
    <property type="component" value="Unassembled WGS sequence"/>
</dbReference>
<dbReference type="SUPFAM" id="SSF49493">
    <property type="entry name" value="HSP40/DnaJ peptide-binding domain"/>
    <property type="match status" value="2"/>
</dbReference>
<dbReference type="PANTHER" id="PTHR24078:SF522">
    <property type="entry name" value="DNAJ CHAPERONE C-TERMINAL DOMAIN-CONTAINING PROTEIN"/>
    <property type="match status" value="1"/>
</dbReference>
<proteinExistence type="predicted"/>
<dbReference type="KEGG" id="atr:18436908"/>
<gene>
    <name evidence="4" type="ORF">AMTR_s00017p00249800</name>
</gene>
<dbReference type="Pfam" id="PF00226">
    <property type="entry name" value="DnaJ"/>
    <property type="match status" value="1"/>
</dbReference>
<dbReference type="SMART" id="SM00271">
    <property type="entry name" value="DnaJ"/>
    <property type="match status" value="1"/>
</dbReference>
<dbReference type="FunFam" id="2.60.260.20:FF:000002">
    <property type="entry name" value="Dnaj homolog subfamily b member"/>
    <property type="match status" value="1"/>
</dbReference>
<organism evidence="4 5">
    <name type="scientific">Amborella trichopoda</name>
    <dbReference type="NCBI Taxonomy" id="13333"/>
    <lineage>
        <taxon>Eukaryota</taxon>
        <taxon>Viridiplantae</taxon>
        <taxon>Streptophyta</taxon>
        <taxon>Embryophyta</taxon>
        <taxon>Tracheophyta</taxon>
        <taxon>Spermatophyta</taxon>
        <taxon>Magnoliopsida</taxon>
        <taxon>Amborellales</taxon>
        <taxon>Amborellaceae</taxon>
        <taxon>Amborella</taxon>
    </lineage>
</organism>
<dbReference type="Pfam" id="PF01556">
    <property type="entry name" value="DnaJ_C"/>
    <property type="match status" value="1"/>
</dbReference>
<name>W1PLY7_AMBTC</name>
<dbReference type="CDD" id="cd10747">
    <property type="entry name" value="DnaJ_C"/>
    <property type="match status" value="1"/>
</dbReference>
<dbReference type="EMBL" id="KI393256">
    <property type="protein sequence ID" value="ERN08774.1"/>
    <property type="molecule type" value="Genomic_DNA"/>
</dbReference>
<sequence length="335" mass="37659">MGDYYSILLLPKDASDEEIRRAYKSLVMRWHPDKNPQNRLEAEAKFKAISQAYEVLGDKEKRSMYYSGGGDGGEGISSPNDEPIVDDDDYRHHRHRSYPKSMSSNMNGKHRSAESEYGTADRVPSASLSSSSWRNGQVRWAMHATTLPSALRRKPSPVERKLECTLEELFCGCVKKIPISRDVVRANGRIEKEEEILKIKVKPGWKKGTEITFEGMGDERPSALPTDVVFLIAEKPHPFFKREGNDLVLARDIPLVKALTGCTLSVPLLGGEKISLYCNEIIFPGYEKVIKGQGMPILKENGKRGDLRIKFHVEFPSSLSPDQRVAIQQLLIGES</sequence>
<dbReference type="InterPro" id="IPR002939">
    <property type="entry name" value="DnaJ_C"/>
</dbReference>
<dbReference type="GO" id="GO:0006457">
    <property type="term" value="P:protein folding"/>
    <property type="evidence" value="ECO:0007669"/>
    <property type="project" value="InterPro"/>
</dbReference>
<accession>W1PLY7</accession>
<dbReference type="OMA" id="ITFNGFT"/>
<dbReference type="PROSITE" id="PS50076">
    <property type="entry name" value="DNAJ_2"/>
    <property type="match status" value="1"/>
</dbReference>
<dbReference type="GO" id="GO:0051087">
    <property type="term" value="F:protein-folding chaperone binding"/>
    <property type="evidence" value="ECO:0000318"/>
    <property type="project" value="GO_Central"/>
</dbReference>
<dbReference type="Gramene" id="ERN08774">
    <property type="protein sequence ID" value="ERN08774"/>
    <property type="gene ID" value="AMTR_s00017p00249800"/>
</dbReference>
<dbReference type="InterPro" id="IPR001623">
    <property type="entry name" value="DnaJ_domain"/>
</dbReference>
<dbReference type="PRINTS" id="PR00625">
    <property type="entry name" value="JDOMAIN"/>
</dbReference>
<dbReference type="InterPro" id="IPR008971">
    <property type="entry name" value="HSP40/DnaJ_pept-bd"/>
</dbReference>
<dbReference type="GO" id="GO:0051082">
    <property type="term" value="F:unfolded protein binding"/>
    <property type="evidence" value="ECO:0000318"/>
    <property type="project" value="GO_Central"/>
</dbReference>
<feature type="region of interest" description="Disordered" evidence="2">
    <location>
        <begin position="64"/>
        <end position="130"/>
    </location>
</feature>
<dbReference type="STRING" id="13333.W1PLY7"/>
<keyword evidence="1" id="KW-0143">Chaperone</keyword>
<dbReference type="InterPro" id="IPR018253">
    <property type="entry name" value="DnaJ_domain_CS"/>
</dbReference>
<dbReference type="PANTHER" id="PTHR24078">
    <property type="entry name" value="DNAJ HOMOLOG SUBFAMILY C MEMBER"/>
    <property type="match status" value="1"/>
</dbReference>
<dbReference type="eggNOG" id="KOG0714">
    <property type="taxonomic scope" value="Eukaryota"/>
</dbReference>
<dbReference type="HOGENOM" id="CLU_017633_10_2_1"/>
<reference evidence="5" key="1">
    <citation type="journal article" date="2013" name="Science">
        <title>The Amborella genome and the evolution of flowering plants.</title>
        <authorList>
            <consortium name="Amborella Genome Project"/>
        </authorList>
    </citation>
    <scope>NUCLEOTIDE SEQUENCE [LARGE SCALE GENOMIC DNA]</scope>
</reference>
<dbReference type="FunFam" id="2.60.260.20:FF:000006">
    <property type="entry name" value="DnaJ subfamily B member 13"/>
    <property type="match status" value="1"/>
</dbReference>
<dbReference type="Gene3D" id="2.60.260.20">
    <property type="entry name" value="Urease metallochaperone UreE, N-terminal domain"/>
    <property type="match status" value="2"/>
</dbReference>
<evidence type="ECO:0000313" key="4">
    <source>
        <dbReference type="EMBL" id="ERN08774.1"/>
    </source>
</evidence>
<dbReference type="GO" id="GO:0005829">
    <property type="term" value="C:cytosol"/>
    <property type="evidence" value="ECO:0000318"/>
    <property type="project" value="GO_Central"/>
</dbReference>
<dbReference type="InterPro" id="IPR036869">
    <property type="entry name" value="J_dom_sf"/>
</dbReference>
<dbReference type="AlphaFoldDB" id="W1PLY7"/>
<evidence type="ECO:0000256" key="2">
    <source>
        <dbReference type="SAM" id="MobiDB-lite"/>
    </source>
</evidence>